<dbReference type="EMBL" id="JBHTBH010000005">
    <property type="protein sequence ID" value="MFC7328615.1"/>
    <property type="molecule type" value="Genomic_DNA"/>
</dbReference>
<comment type="caution">
    <text evidence="1">The sequence shown here is derived from an EMBL/GenBank/DDBJ whole genome shotgun (WGS) entry which is preliminary data.</text>
</comment>
<evidence type="ECO:0000313" key="2">
    <source>
        <dbReference type="Proteomes" id="UP001596540"/>
    </source>
</evidence>
<gene>
    <name evidence="1" type="ORF">ACFQRF_12765</name>
</gene>
<protein>
    <submittedName>
        <fullName evidence="1">Uncharacterized protein</fullName>
    </submittedName>
</protein>
<name>A0ABW2KH06_9ACTN</name>
<keyword evidence="2" id="KW-1185">Reference proteome</keyword>
<proteinExistence type="predicted"/>
<accession>A0ABW2KH06</accession>
<sequence length="206" mass="22410">MAGTDAGAARVIVQRIAVSWSPDARGAAAAAERARLPEAFPVPATPAVPGAEESGGVILLHDVRLRDVRGYRPEETVTAGRAADRPWRQGVLASWGLRLVEEGGRLHVHRTSAGDAFPQRWPRPLCVLEPGRIARYRANFRFVSLSHMSGWRYAQWTLTVGYRIAGPAASGAFARATAAVDVDDRVSLYGNGRGRRPARPRRRSRG</sequence>
<organism evidence="1 2">
    <name type="scientific">Marinactinospora rubrisoli</name>
    <dbReference type="NCBI Taxonomy" id="2715399"/>
    <lineage>
        <taxon>Bacteria</taxon>
        <taxon>Bacillati</taxon>
        <taxon>Actinomycetota</taxon>
        <taxon>Actinomycetes</taxon>
        <taxon>Streptosporangiales</taxon>
        <taxon>Nocardiopsidaceae</taxon>
        <taxon>Marinactinospora</taxon>
    </lineage>
</organism>
<evidence type="ECO:0000313" key="1">
    <source>
        <dbReference type="EMBL" id="MFC7328615.1"/>
    </source>
</evidence>
<dbReference type="RefSeq" id="WP_379871263.1">
    <property type="nucleotide sequence ID" value="NZ_JBHTBH010000005.1"/>
</dbReference>
<dbReference type="Proteomes" id="UP001596540">
    <property type="component" value="Unassembled WGS sequence"/>
</dbReference>
<reference evidence="2" key="1">
    <citation type="journal article" date="2019" name="Int. J. Syst. Evol. Microbiol.">
        <title>The Global Catalogue of Microorganisms (GCM) 10K type strain sequencing project: providing services to taxonomists for standard genome sequencing and annotation.</title>
        <authorList>
            <consortium name="The Broad Institute Genomics Platform"/>
            <consortium name="The Broad Institute Genome Sequencing Center for Infectious Disease"/>
            <person name="Wu L."/>
            <person name="Ma J."/>
        </authorList>
    </citation>
    <scope>NUCLEOTIDE SEQUENCE [LARGE SCALE GENOMIC DNA]</scope>
    <source>
        <strain evidence="2">CGMCC 4.7382</strain>
    </source>
</reference>